<dbReference type="PANTHER" id="PTHR14950:SF15">
    <property type="entry name" value="DICER-LIKE PROTEIN 4"/>
    <property type="match status" value="1"/>
</dbReference>
<gene>
    <name evidence="23" type="ORF">F511_16747</name>
</gene>
<dbReference type="PROSITE" id="PS50142">
    <property type="entry name" value="RNASE_3_2"/>
    <property type="match status" value="2"/>
</dbReference>
<keyword evidence="15" id="KW-0539">Nucleus</keyword>
<dbReference type="GO" id="GO:0005524">
    <property type="term" value="F:ATP binding"/>
    <property type="evidence" value="ECO:0007669"/>
    <property type="project" value="UniProtKB-KW"/>
</dbReference>
<dbReference type="SUPFAM" id="SSF69065">
    <property type="entry name" value="RNase III domain-like"/>
    <property type="match status" value="2"/>
</dbReference>
<keyword evidence="13 17" id="KW-0694">RNA-binding</keyword>
<dbReference type="InterPro" id="IPR036389">
    <property type="entry name" value="RNase_III_sf"/>
</dbReference>
<reference evidence="23 24" key="1">
    <citation type="journal article" date="2015" name="Proc. Natl. Acad. Sci. U.S.A.">
        <title>The resurrection genome of Boea hygrometrica: A blueprint for survival of dehydration.</title>
        <authorList>
            <person name="Xiao L."/>
            <person name="Yang G."/>
            <person name="Zhang L."/>
            <person name="Yang X."/>
            <person name="Zhao S."/>
            <person name="Ji Z."/>
            <person name="Zhou Q."/>
            <person name="Hu M."/>
            <person name="Wang Y."/>
            <person name="Chen M."/>
            <person name="Xu Y."/>
            <person name="Jin H."/>
            <person name="Xiao X."/>
            <person name="Hu G."/>
            <person name="Bao F."/>
            <person name="Hu Y."/>
            <person name="Wan P."/>
            <person name="Li L."/>
            <person name="Deng X."/>
            <person name="Kuang T."/>
            <person name="Xiang C."/>
            <person name="Zhu J.K."/>
            <person name="Oliver M.J."/>
            <person name="He Y."/>
        </authorList>
    </citation>
    <scope>NUCLEOTIDE SEQUENCE [LARGE SCALE GENOMIC DNA]</scope>
    <source>
        <strain evidence="24">cv. XS01</strain>
    </source>
</reference>
<evidence type="ECO:0000256" key="9">
    <source>
        <dbReference type="ARBA" id="ARBA00022801"/>
    </source>
</evidence>
<dbReference type="InterPro" id="IPR000999">
    <property type="entry name" value="RNase_III_dom"/>
</dbReference>
<dbReference type="Gene3D" id="3.30.160.380">
    <property type="entry name" value="Dicer dimerisation domain"/>
    <property type="match status" value="1"/>
</dbReference>
<evidence type="ECO:0000259" key="21">
    <source>
        <dbReference type="PROSITE" id="PS51194"/>
    </source>
</evidence>
<feature type="domain" description="PAZ" evidence="20">
    <location>
        <begin position="485"/>
        <end position="608"/>
    </location>
</feature>
<dbReference type="InterPro" id="IPR001650">
    <property type="entry name" value="Helicase_C-like"/>
</dbReference>
<evidence type="ECO:0000256" key="11">
    <source>
        <dbReference type="ARBA" id="ARBA00022840"/>
    </source>
</evidence>
<dbReference type="Pfam" id="PF14709">
    <property type="entry name" value="DND1_DSRM"/>
    <property type="match status" value="1"/>
</dbReference>
<keyword evidence="12" id="KW-0460">Magnesium</keyword>
<protein>
    <submittedName>
        <fullName evidence="23">Dicer-like protein 4</fullName>
    </submittedName>
</protein>
<dbReference type="PROSITE" id="PS50821">
    <property type="entry name" value="PAZ"/>
    <property type="match status" value="1"/>
</dbReference>
<dbReference type="Gene3D" id="1.10.1520.10">
    <property type="entry name" value="Ribonuclease III domain"/>
    <property type="match status" value="2"/>
</dbReference>
<evidence type="ECO:0000256" key="10">
    <source>
        <dbReference type="ARBA" id="ARBA00022806"/>
    </source>
</evidence>
<keyword evidence="5" id="KW-0479">Metal-binding</keyword>
<dbReference type="InterPro" id="IPR005034">
    <property type="entry name" value="Dicer_dimerisation"/>
</dbReference>
<keyword evidence="6" id="KW-0677">Repeat</keyword>
<name>A0A2Z7B9G4_9LAMI</name>
<dbReference type="SMART" id="SM00535">
    <property type="entry name" value="RIBOc"/>
    <property type="match status" value="2"/>
</dbReference>
<dbReference type="InterPro" id="IPR038248">
    <property type="entry name" value="Dicer_dimer_sf"/>
</dbReference>
<dbReference type="Gene3D" id="3.30.160.20">
    <property type="match status" value="1"/>
</dbReference>
<evidence type="ECO:0000259" key="20">
    <source>
        <dbReference type="PROSITE" id="PS50821"/>
    </source>
</evidence>
<keyword evidence="11" id="KW-0067">ATP-binding</keyword>
<keyword evidence="9" id="KW-0378">Hydrolase</keyword>
<comment type="similarity">
    <text evidence="16">Belongs to the helicase family. Dicer subfamily.</text>
</comment>
<evidence type="ECO:0000256" key="6">
    <source>
        <dbReference type="ARBA" id="ARBA00022737"/>
    </source>
</evidence>
<dbReference type="Pfam" id="PF00636">
    <property type="entry name" value="Ribonuclease_3"/>
    <property type="match status" value="2"/>
</dbReference>
<evidence type="ECO:0000256" key="5">
    <source>
        <dbReference type="ARBA" id="ARBA00022723"/>
    </source>
</evidence>
<dbReference type="FunFam" id="3.30.160.380:FF:000001">
    <property type="entry name" value="Endoribonuclease dicer-like 1"/>
    <property type="match status" value="1"/>
</dbReference>
<dbReference type="GO" id="GO:0046872">
    <property type="term" value="F:metal ion binding"/>
    <property type="evidence" value="ECO:0007669"/>
    <property type="project" value="UniProtKB-KW"/>
</dbReference>
<dbReference type="SUPFAM" id="SSF54768">
    <property type="entry name" value="dsRNA-binding domain-like"/>
    <property type="match status" value="2"/>
</dbReference>
<feature type="domain" description="Helicase C-terminal" evidence="21">
    <location>
        <begin position="36"/>
        <end position="191"/>
    </location>
</feature>
<evidence type="ECO:0000256" key="8">
    <source>
        <dbReference type="ARBA" id="ARBA00022759"/>
    </source>
</evidence>
<dbReference type="Gene3D" id="2.170.260.10">
    <property type="entry name" value="paz domain"/>
    <property type="match status" value="1"/>
</dbReference>
<dbReference type="GO" id="GO:0005634">
    <property type="term" value="C:nucleus"/>
    <property type="evidence" value="ECO:0007669"/>
    <property type="project" value="UniProtKB-SubCell"/>
</dbReference>
<evidence type="ECO:0000256" key="14">
    <source>
        <dbReference type="ARBA" id="ARBA00023158"/>
    </source>
</evidence>
<dbReference type="GO" id="GO:0004386">
    <property type="term" value="F:helicase activity"/>
    <property type="evidence" value="ECO:0007669"/>
    <property type="project" value="UniProtKB-KW"/>
</dbReference>
<dbReference type="InterPro" id="IPR027417">
    <property type="entry name" value="P-loop_NTPase"/>
</dbReference>
<evidence type="ECO:0000256" key="3">
    <source>
        <dbReference type="ARBA" id="ARBA00004123"/>
    </source>
</evidence>
<dbReference type="AlphaFoldDB" id="A0A2Z7B9G4"/>
<keyword evidence="7" id="KW-0547">Nucleotide-binding</keyword>
<dbReference type="GO" id="GO:0005737">
    <property type="term" value="C:cytoplasm"/>
    <property type="evidence" value="ECO:0007669"/>
    <property type="project" value="TreeGrafter"/>
</dbReference>
<keyword evidence="4" id="KW-0540">Nuclease</keyword>
<feature type="domain" description="Dicer dsRNA-binding fold" evidence="22">
    <location>
        <begin position="218"/>
        <end position="308"/>
    </location>
</feature>
<dbReference type="GO" id="GO:0030422">
    <property type="term" value="P:siRNA processing"/>
    <property type="evidence" value="ECO:0007669"/>
    <property type="project" value="TreeGrafter"/>
</dbReference>
<feature type="domain" description="RNase III" evidence="19">
    <location>
        <begin position="635"/>
        <end position="803"/>
    </location>
</feature>
<comment type="subcellular location">
    <subcellularLocation>
        <location evidence="3">Nucleus</location>
    </subcellularLocation>
</comment>
<dbReference type="PANTHER" id="PTHR14950">
    <property type="entry name" value="DICER-RELATED"/>
    <property type="match status" value="1"/>
</dbReference>
<organism evidence="23 24">
    <name type="scientific">Dorcoceras hygrometricum</name>
    <dbReference type="NCBI Taxonomy" id="472368"/>
    <lineage>
        <taxon>Eukaryota</taxon>
        <taxon>Viridiplantae</taxon>
        <taxon>Streptophyta</taxon>
        <taxon>Embryophyta</taxon>
        <taxon>Tracheophyta</taxon>
        <taxon>Spermatophyta</taxon>
        <taxon>Magnoliopsida</taxon>
        <taxon>eudicotyledons</taxon>
        <taxon>Gunneridae</taxon>
        <taxon>Pentapetalae</taxon>
        <taxon>asterids</taxon>
        <taxon>lamiids</taxon>
        <taxon>Lamiales</taxon>
        <taxon>Gesneriaceae</taxon>
        <taxon>Didymocarpoideae</taxon>
        <taxon>Trichosporeae</taxon>
        <taxon>Loxocarpinae</taxon>
        <taxon>Dorcoceras</taxon>
    </lineage>
</organism>
<dbReference type="InterPro" id="IPR003100">
    <property type="entry name" value="PAZ_dom"/>
</dbReference>
<keyword evidence="8" id="KW-0255">Endonuclease</keyword>
<dbReference type="SMART" id="SM00949">
    <property type="entry name" value="PAZ"/>
    <property type="match status" value="1"/>
</dbReference>
<evidence type="ECO:0000256" key="16">
    <source>
        <dbReference type="ARBA" id="ARBA00035116"/>
    </source>
</evidence>
<evidence type="ECO:0000259" key="18">
    <source>
        <dbReference type="PROSITE" id="PS50137"/>
    </source>
</evidence>
<evidence type="ECO:0000256" key="7">
    <source>
        <dbReference type="ARBA" id="ARBA00022741"/>
    </source>
</evidence>
<sequence length="1271" mass="143964">MLASIAWEPNIFIYFAGTLGDISPVDSSKEPFFSRKLLRLIGILSNFRLQPSMKCIIFVNRIVIARSLTYILQNLKFLSSWKCDFLVGIHSGLVSRKNTDAILQKFHSGELNLLVATKVGEEGLDIQTCCLVIRFDLPETVASFIQSRGRARMPQSEYAFLVDRNNPRELDLIEHFKKDEDRMNEEISSRTSHVIPTDFEERTYRVDITGATISSVSSIALLHHYCSKLPHDEYFKPKPQFFYYDDADGVVCKILLPANSPIHEIVSAPQSSKESSKRDACLKACKELHEVGAFTDYLLPDQDAKNDQMTQDSSDSDSCDDENSRVELHEMLVPASLRGPWKKVCNSTYFSSYYVKFSPNPVDRIYRKFGLFVKEPLPQEAGNMQLDLCLARGRMVTTKFIPSGEAIFSEDEVTSAEKFQQMFLNIILDRSKFIPEYFSLEENDVHEANTSTFYLLLPIVQYDDKKIFVDWMLVNRCLSSPIFRHQEDVVNDDIPQTNCRLHLSNGVKDVHDIVDSLVYVPRKETFFFISEICHGKNGYSLYDKSKTHVEHYIEVFDIHLAHPYQPLLKAKQLFVLDNLLRKKKTSEEWREKEEHFIELPPEICQLKIIGFSRDIGSSLSLLPSIMCRLESFLVAIELKEKLFSSFPEAAEVTADRILEALTTERCGERFSLERLEVLGDAFLKFAVGRHLFLEHDALDEGQLTRKRSNIVKNYNLHKLATRSNLQVYIRDQSFEPNQFFTLGRPCPITCKKETEKIIHFRISDKVNGANAEVRCNKGHHWLHKKVIADVVEALIGAFIVDSGFKAATAFLSWVGIQVDFSPSQIQNICSASAAFLSLADQIDVNTLENLLGYKFCQKGLLIQAFIHPSFNNDLGGCYQRLEFLGDAVLDYLITSYLYSVYPNLKPGQLTDLRSASVNNISFADVAGRWSLHKFILCDSSPLREAITAYLNSTRTSSSAKGHIEELTCPKALGDVVESCVGALFLDAGFDLNRVWKIVYSLLDPIVTLSKLQFNPLRDLRELCQFHNWKLLFSSVKKDGKFSVEAKVDEKKVTATSCATNAQGYRSKSKSLEEVLSKCEKREAKLIGYEETSPVEFVKSGKMKIQESPLGDRDVKLSPLSEASTSKCDIVSSPLRQTSNLNTTSELHVTQIIHNNGGNVESPPSCLNNNSVLDPQGTGSICNGVAKSGLYEMCAANCWKPPVFECCNETGPSHSKQFVYKIVLNIEEMPEETFEFYGEPRTRKKDAAESAAQGAIWFLKCQGYLWDLKRNK</sequence>
<dbReference type="EMBL" id="KV010144">
    <property type="protein sequence ID" value="KZV28379.1"/>
    <property type="molecule type" value="Genomic_DNA"/>
</dbReference>
<comment type="cofactor">
    <cofactor evidence="1">
        <name>Mn(2+)</name>
        <dbReference type="ChEBI" id="CHEBI:29035"/>
    </cofactor>
</comment>
<dbReference type="GO" id="GO:0004525">
    <property type="term" value="F:ribonuclease III activity"/>
    <property type="evidence" value="ECO:0007669"/>
    <property type="project" value="InterPro"/>
</dbReference>
<accession>A0A2Z7B9G4</accession>
<dbReference type="SMART" id="SM00358">
    <property type="entry name" value="DSRM"/>
    <property type="match status" value="1"/>
</dbReference>
<evidence type="ECO:0000313" key="23">
    <source>
        <dbReference type="EMBL" id="KZV28379.1"/>
    </source>
</evidence>
<dbReference type="GO" id="GO:0003723">
    <property type="term" value="F:RNA binding"/>
    <property type="evidence" value="ECO:0007669"/>
    <property type="project" value="UniProtKB-UniRule"/>
</dbReference>
<dbReference type="CDD" id="cd00593">
    <property type="entry name" value="RIBOc"/>
    <property type="match status" value="2"/>
</dbReference>
<comment type="cofactor">
    <cofactor evidence="2">
        <name>Mg(2+)</name>
        <dbReference type="ChEBI" id="CHEBI:18420"/>
    </cofactor>
</comment>
<evidence type="ECO:0000256" key="17">
    <source>
        <dbReference type="PROSITE-ProRule" id="PRU00657"/>
    </source>
</evidence>
<dbReference type="PROSITE" id="PS51327">
    <property type="entry name" value="DICER_DSRBF"/>
    <property type="match status" value="1"/>
</dbReference>
<dbReference type="PROSITE" id="PS00517">
    <property type="entry name" value="RNASE_3_1"/>
    <property type="match status" value="1"/>
</dbReference>
<dbReference type="FunFam" id="1.10.1520.10:FF:000004">
    <property type="entry name" value="Endoribonuclease dicer-like 1"/>
    <property type="match status" value="1"/>
</dbReference>
<dbReference type="Proteomes" id="UP000250235">
    <property type="component" value="Unassembled WGS sequence"/>
</dbReference>
<keyword evidence="24" id="KW-1185">Reference proteome</keyword>
<dbReference type="Gene3D" id="3.40.50.300">
    <property type="entry name" value="P-loop containing nucleotide triphosphate hydrolases"/>
    <property type="match status" value="1"/>
</dbReference>
<dbReference type="FunFam" id="3.40.50.300:FF:000420">
    <property type="entry name" value="Endoribonuclease dicer-like 1"/>
    <property type="match status" value="1"/>
</dbReference>
<evidence type="ECO:0000256" key="1">
    <source>
        <dbReference type="ARBA" id="ARBA00001936"/>
    </source>
</evidence>
<dbReference type="OrthoDB" id="6513042at2759"/>
<evidence type="ECO:0000256" key="2">
    <source>
        <dbReference type="ARBA" id="ARBA00001946"/>
    </source>
</evidence>
<evidence type="ECO:0000256" key="4">
    <source>
        <dbReference type="ARBA" id="ARBA00022722"/>
    </source>
</evidence>
<evidence type="ECO:0000259" key="22">
    <source>
        <dbReference type="PROSITE" id="PS51327"/>
    </source>
</evidence>
<evidence type="ECO:0000313" key="24">
    <source>
        <dbReference type="Proteomes" id="UP000250235"/>
    </source>
</evidence>
<feature type="domain" description="RNase III" evidence="19">
    <location>
        <begin position="844"/>
        <end position="988"/>
    </location>
</feature>
<evidence type="ECO:0000259" key="19">
    <source>
        <dbReference type="PROSITE" id="PS50142"/>
    </source>
</evidence>
<evidence type="ECO:0000256" key="12">
    <source>
        <dbReference type="ARBA" id="ARBA00022842"/>
    </source>
</evidence>
<dbReference type="Pfam" id="PF03368">
    <property type="entry name" value="Dicer_dimer"/>
    <property type="match status" value="1"/>
</dbReference>
<evidence type="ECO:0000256" key="15">
    <source>
        <dbReference type="ARBA" id="ARBA00023242"/>
    </source>
</evidence>
<keyword evidence="14" id="KW-0943">RNA-mediated gene silencing</keyword>
<dbReference type="SUPFAM" id="SSF52540">
    <property type="entry name" value="P-loop containing nucleoside triphosphate hydrolases"/>
    <property type="match status" value="1"/>
</dbReference>
<proteinExistence type="inferred from homology"/>
<dbReference type="SMART" id="SM00490">
    <property type="entry name" value="HELICc"/>
    <property type="match status" value="1"/>
</dbReference>
<dbReference type="PROSITE" id="PS50137">
    <property type="entry name" value="DS_RBD"/>
    <property type="match status" value="1"/>
</dbReference>
<dbReference type="InterPro" id="IPR014720">
    <property type="entry name" value="dsRBD_dom"/>
</dbReference>
<evidence type="ECO:0000256" key="13">
    <source>
        <dbReference type="ARBA" id="ARBA00022884"/>
    </source>
</evidence>
<dbReference type="Pfam" id="PF00271">
    <property type="entry name" value="Helicase_C"/>
    <property type="match status" value="1"/>
</dbReference>
<keyword evidence="10" id="KW-0347">Helicase</keyword>
<dbReference type="CDD" id="cd19869">
    <property type="entry name" value="DSRM_DCL_plant"/>
    <property type="match status" value="1"/>
</dbReference>
<feature type="domain" description="DRBM" evidence="18">
    <location>
        <begin position="1184"/>
        <end position="1260"/>
    </location>
</feature>
<dbReference type="PROSITE" id="PS51194">
    <property type="entry name" value="HELICASE_CTER"/>
    <property type="match status" value="1"/>
</dbReference>